<gene>
    <name evidence="1" type="ORF">ATL42_0882</name>
</gene>
<sequence length="240" mass="26165">MKLTPLRAGDRAEGFGSVVRLVDGLGLKYEDRATGGPPPPEVYLAVRDVARLLHVDGELLGQHCAVSGRWSGSALDVDTFGPMPPVARAAPSWRGPRVDRPRRPRTATLDHDLIERAWAPLWDAGMVVSRAVDEYDFAHVVTHDLDRAERALRPVYGDSLLLTASPWPPEVFHHIEKLMNIGDHQEVVFMAGGGFAYDAEYDGYLAVTYVTEAIAAAARDIPDGALGVVTLLRPVDARTP</sequence>
<reference evidence="1 2" key="1">
    <citation type="submission" date="2017-10" db="EMBL/GenBank/DDBJ databases">
        <title>Sequencing the genomes of 1000 actinobacteria strains.</title>
        <authorList>
            <person name="Klenk H.-P."/>
        </authorList>
    </citation>
    <scope>NUCLEOTIDE SEQUENCE [LARGE SCALE GENOMIC DNA]</scope>
    <source>
        <strain evidence="1 2">DSM 18966</strain>
    </source>
</reference>
<dbReference type="EMBL" id="PDJG01000001">
    <property type="protein sequence ID" value="PFG33030.1"/>
    <property type="molecule type" value="Genomic_DNA"/>
</dbReference>
<accession>A0A2A9E4A9</accession>
<organism evidence="1 2">
    <name type="scientific">Sanguibacter antarcticus</name>
    <dbReference type="NCBI Taxonomy" id="372484"/>
    <lineage>
        <taxon>Bacteria</taxon>
        <taxon>Bacillati</taxon>
        <taxon>Actinomycetota</taxon>
        <taxon>Actinomycetes</taxon>
        <taxon>Micrococcales</taxon>
        <taxon>Sanguibacteraceae</taxon>
        <taxon>Sanguibacter</taxon>
    </lineage>
</organism>
<proteinExistence type="predicted"/>
<dbReference type="Proteomes" id="UP000225548">
    <property type="component" value="Unassembled WGS sequence"/>
</dbReference>
<evidence type="ECO:0000313" key="2">
    <source>
        <dbReference type="Proteomes" id="UP000225548"/>
    </source>
</evidence>
<comment type="caution">
    <text evidence="1">The sequence shown here is derived from an EMBL/GenBank/DDBJ whole genome shotgun (WGS) entry which is preliminary data.</text>
</comment>
<name>A0A2A9E4A9_9MICO</name>
<dbReference type="RefSeq" id="WP_098454301.1">
    <property type="nucleotide sequence ID" value="NZ_PDJG01000001.1"/>
</dbReference>
<protein>
    <submittedName>
        <fullName evidence="1">Uncharacterized protein</fullName>
    </submittedName>
</protein>
<dbReference type="AlphaFoldDB" id="A0A2A9E4A9"/>
<dbReference type="OrthoDB" id="9828376at2"/>
<keyword evidence="2" id="KW-1185">Reference proteome</keyword>
<evidence type="ECO:0000313" key="1">
    <source>
        <dbReference type="EMBL" id="PFG33030.1"/>
    </source>
</evidence>